<keyword evidence="4 7" id="KW-0863">Zinc-finger</keyword>
<feature type="compositionally biased region" description="Low complexity" evidence="8">
    <location>
        <begin position="258"/>
        <end position="291"/>
    </location>
</feature>
<evidence type="ECO:0000256" key="5">
    <source>
        <dbReference type="ARBA" id="ARBA00022833"/>
    </source>
</evidence>
<feature type="compositionally biased region" description="Polar residues" evidence="8">
    <location>
        <begin position="32"/>
        <end position="42"/>
    </location>
</feature>
<dbReference type="GO" id="GO:0006351">
    <property type="term" value="P:DNA-templated transcription"/>
    <property type="evidence" value="ECO:0007669"/>
    <property type="project" value="InterPro"/>
</dbReference>
<feature type="region of interest" description="Disordered" evidence="8">
    <location>
        <begin position="1"/>
        <end position="161"/>
    </location>
</feature>
<keyword evidence="2" id="KW-0479">Metal-binding</keyword>
<dbReference type="PROSITE" id="PS50157">
    <property type="entry name" value="ZINC_FINGER_C2H2_2"/>
    <property type="match status" value="1"/>
</dbReference>
<comment type="subcellular location">
    <subcellularLocation>
        <location evidence="1">Nucleus</location>
    </subcellularLocation>
</comment>
<feature type="region of interest" description="Disordered" evidence="8">
    <location>
        <begin position="1018"/>
        <end position="1041"/>
    </location>
</feature>
<dbReference type="GO" id="GO:0000981">
    <property type="term" value="F:DNA-binding transcription factor activity, RNA polymerase II-specific"/>
    <property type="evidence" value="ECO:0007669"/>
    <property type="project" value="InterPro"/>
</dbReference>
<feature type="region of interest" description="Disordered" evidence="8">
    <location>
        <begin position="228"/>
        <end position="327"/>
    </location>
</feature>
<keyword evidence="5" id="KW-0862">Zinc</keyword>
<feature type="compositionally biased region" description="Low complexity" evidence="8">
    <location>
        <begin position="1203"/>
        <end position="1216"/>
    </location>
</feature>
<dbReference type="PANTHER" id="PTHR40626:SF30">
    <property type="entry name" value="FINGER DOMAIN PROTEIN, PUTATIVE (AFU_ORTHOLOGUE AFUA_4G13600)-RELATED"/>
    <property type="match status" value="1"/>
</dbReference>
<protein>
    <recommendedName>
        <fullName evidence="9">C2H2-type domain-containing protein</fullName>
    </recommendedName>
</protein>
<dbReference type="Gene3D" id="3.30.160.60">
    <property type="entry name" value="Classic Zinc Finger"/>
    <property type="match status" value="1"/>
</dbReference>
<dbReference type="PANTHER" id="PTHR40626">
    <property type="entry name" value="MIP31509P"/>
    <property type="match status" value="1"/>
</dbReference>
<dbReference type="CDD" id="cd12148">
    <property type="entry name" value="fungal_TF_MHR"/>
    <property type="match status" value="1"/>
</dbReference>
<feature type="region of interest" description="Disordered" evidence="8">
    <location>
        <begin position="1203"/>
        <end position="1224"/>
    </location>
</feature>
<feature type="domain" description="C2H2-type" evidence="9">
    <location>
        <begin position="211"/>
        <end position="240"/>
    </location>
</feature>
<feature type="compositionally biased region" description="Low complexity" evidence="8">
    <location>
        <begin position="375"/>
        <end position="392"/>
    </location>
</feature>
<feature type="compositionally biased region" description="Basic and acidic residues" evidence="8">
    <location>
        <begin position="228"/>
        <end position="237"/>
    </location>
</feature>
<proteinExistence type="predicted"/>
<evidence type="ECO:0000313" key="10">
    <source>
        <dbReference type="EMBL" id="KAK4229429.1"/>
    </source>
</evidence>
<evidence type="ECO:0000256" key="6">
    <source>
        <dbReference type="ARBA" id="ARBA00023242"/>
    </source>
</evidence>
<dbReference type="PROSITE" id="PS00028">
    <property type="entry name" value="ZINC_FINGER_C2H2_1"/>
    <property type="match status" value="1"/>
</dbReference>
<dbReference type="InterPro" id="IPR036236">
    <property type="entry name" value="Znf_C2H2_sf"/>
</dbReference>
<dbReference type="GO" id="GO:0000785">
    <property type="term" value="C:chromatin"/>
    <property type="evidence" value="ECO:0007669"/>
    <property type="project" value="TreeGrafter"/>
</dbReference>
<keyword evidence="3" id="KW-0677">Repeat</keyword>
<sequence length="1298" mass="142001">MMASLKFIMDVNVDDHHPDRQPAAQNNKKDQGPSNPATTGPQENPPSRPRHSRSPTQVTELDINLPVPPPRTKRRGGALTRTPKSSIISTRTTSTVTRDTENTSTSLSPAANRPSARRTSTTSTDSMDPSQGYGSGASSSSMGGGGGPMRPMPQQPPASDMHVRLTPITGRVSRAKKGVPVHVCDICKPHKTFTRAEHLRRHQLSHGTPQFPCPRCDKAFHRQDLLTRHQQKTDHAGEAASNPGSVQESPHPAPATLSSASSSSSRAARSSGISSHQQAPQQQQQQQHGTPAQPPRPTAASSRSPGEEMSTPPVTGSPYPGGGYELSNSMSPVHTLITPHYHSQQPRAAPPLQVVTQGLPVPGLQLPGFLDTRDASPWTSSASDSSYSTPVSEPNQHLIRGTPALTQQFPGGPRIQGPDIDTMPGPPMYINNYTSNPHQQPMPFSMDNMPPIGYGANNSTGGYHPAIDSLQSDYQRQMSRRHQDAIQMGTTSPPSTGPHINGGLLTSSMPGLQVHADPLRGMGSVKSGTFLDAQTMPGLQVHEDPLRRIAQGMTFQAFGGSGNVSPNGDSGSHSPNMEALHLASLGGCTMPMQGSIPIPLPSPTSDAIPRYLEMYWSRVHPTMPVVHRKSYEAQPEGVLTCAMAAVATQFLDDKEDRTRGNHLHDYAWQEVKRIAKWNLQTKQAILLCEYFARFRGRKAVTSPSKMFRSLYERVSTLQSFAAPPSSSLPDDNSLWLFDPSAWSPTSSHSSSDSSSCGSITPTTTAMSPFVLRHLSALQTNPSWSSFPSSYPSSTTSSFDNSSSSSSSSSSFIFDFYLQNHNRNVSSSPPDARSRAQRSWSFLFAPVRYNPAPAAVPSLSFQQFSENMGQVYSQCFSTQQGLYDDDLDHAVINSREHGNDSIEIQWRAWIQAESSRRLLTACFLCDGHTSIYQQMPRAQDYDSDASSILPCIPIFGATQKLWEASSAEEWFNIFTSNPEAAETRCIPELDQLTAESIKSHTPVDQMVILSRCALQLPRRPNSRTTSVSENNTPAPDFGHHSQHLSAQVAQFNTSQQPQFQNGFPVLTQEQRSAEAESRIKTLFGDSPVANTYLALHHTPLRDLLAVSGDSWLYSQKVLPENLFQDHQKRLRQWVMNRLASYDPVKATMYASRAITLFLARQPRSQGSGGTQSAPWSTDLSDYWALYVCALICWAFGFLHGQPRQRSSSGESSPASKAGNGVSTDNTDEEVLNWLRLVADKNTSPAEVARFRRHEATGVVGLIRRTLASSVGPRNRLYVDAIGVLERLEQEREGQNRKLF</sequence>
<reference evidence="10" key="1">
    <citation type="journal article" date="2023" name="Mol. Phylogenet. Evol.">
        <title>Genome-scale phylogeny and comparative genomics of the fungal order Sordariales.</title>
        <authorList>
            <person name="Hensen N."/>
            <person name="Bonometti L."/>
            <person name="Westerberg I."/>
            <person name="Brannstrom I.O."/>
            <person name="Guillou S."/>
            <person name="Cros-Aarteil S."/>
            <person name="Calhoun S."/>
            <person name="Haridas S."/>
            <person name="Kuo A."/>
            <person name="Mondo S."/>
            <person name="Pangilinan J."/>
            <person name="Riley R."/>
            <person name="LaButti K."/>
            <person name="Andreopoulos B."/>
            <person name="Lipzen A."/>
            <person name="Chen C."/>
            <person name="Yan M."/>
            <person name="Daum C."/>
            <person name="Ng V."/>
            <person name="Clum A."/>
            <person name="Steindorff A."/>
            <person name="Ohm R.A."/>
            <person name="Martin F."/>
            <person name="Silar P."/>
            <person name="Natvig D.O."/>
            <person name="Lalanne C."/>
            <person name="Gautier V."/>
            <person name="Ament-Velasquez S.L."/>
            <person name="Kruys A."/>
            <person name="Hutchinson M.I."/>
            <person name="Powell A.J."/>
            <person name="Barry K."/>
            <person name="Miller A.N."/>
            <person name="Grigoriev I.V."/>
            <person name="Debuchy R."/>
            <person name="Gladieux P."/>
            <person name="Hiltunen Thoren M."/>
            <person name="Johannesson H."/>
        </authorList>
    </citation>
    <scope>NUCLEOTIDE SEQUENCE</scope>
    <source>
        <strain evidence="10">CBS 990.96</strain>
    </source>
</reference>
<evidence type="ECO:0000313" key="11">
    <source>
        <dbReference type="Proteomes" id="UP001301958"/>
    </source>
</evidence>
<keyword evidence="6" id="KW-0539">Nucleus</keyword>
<evidence type="ECO:0000256" key="4">
    <source>
        <dbReference type="ARBA" id="ARBA00022771"/>
    </source>
</evidence>
<dbReference type="InterPro" id="IPR051059">
    <property type="entry name" value="VerF-like"/>
</dbReference>
<dbReference type="SUPFAM" id="SSF57667">
    <property type="entry name" value="beta-beta-alpha zinc fingers"/>
    <property type="match status" value="1"/>
</dbReference>
<dbReference type="InterPro" id="IPR013087">
    <property type="entry name" value="Znf_C2H2_type"/>
</dbReference>
<dbReference type="Pfam" id="PF00096">
    <property type="entry name" value="zf-C2H2"/>
    <property type="match status" value="1"/>
</dbReference>
<feature type="region of interest" description="Disordered" evidence="8">
    <location>
        <begin position="365"/>
        <end position="397"/>
    </location>
</feature>
<evidence type="ECO:0000256" key="1">
    <source>
        <dbReference type="ARBA" id="ARBA00004123"/>
    </source>
</evidence>
<dbReference type="Proteomes" id="UP001301958">
    <property type="component" value="Unassembled WGS sequence"/>
</dbReference>
<accession>A0AAN7H6B0</accession>
<dbReference type="SMART" id="SM00355">
    <property type="entry name" value="ZnF_C2H2"/>
    <property type="match status" value="2"/>
</dbReference>
<comment type="caution">
    <text evidence="10">The sequence shown here is derived from an EMBL/GenBank/DDBJ whole genome shotgun (WGS) entry which is preliminary data.</text>
</comment>
<keyword evidence="11" id="KW-1185">Reference proteome</keyword>
<organism evidence="10 11">
    <name type="scientific">Podospora fimiseda</name>
    <dbReference type="NCBI Taxonomy" id="252190"/>
    <lineage>
        <taxon>Eukaryota</taxon>
        <taxon>Fungi</taxon>
        <taxon>Dikarya</taxon>
        <taxon>Ascomycota</taxon>
        <taxon>Pezizomycotina</taxon>
        <taxon>Sordariomycetes</taxon>
        <taxon>Sordariomycetidae</taxon>
        <taxon>Sordariales</taxon>
        <taxon>Podosporaceae</taxon>
        <taxon>Podospora</taxon>
    </lineage>
</organism>
<evidence type="ECO:0000259" key="9">
    <source>
        <dbReference type="PROSITE" id="PS50157"/>
    </source>
</evidence>
<dbReference type="GO" id="GO:0008270">
    <property type="term" value="F:zinc ion binding"/>
    <property type="evidence" value="ECO:0007669"/>
    <property type="project" value="UniProtKB-KW"/>
</dbReference>
<dbReference type="EMBL" id="MU865308">
    <property type="protein sequence ID" value="KAK4229429.1"/>
    <property type="molecule type" value="Genomic_DNA"/>
</dbReference>
<gene>
    <name evidence="10" type="ORF">QBC38DRAFT_109534</name>
</gene>
<evidence type="ECO:0000256" key="8">
    <source>
        <dbReference type="SAM" id="MobiDB-lite"/>
    </source>
</evidence>
<feature type="compositionally biased region" description="Polar residues" evidence="8">
    <location>
        <begin position="1021"/>
        <end position="1032"/>
    </location>
</feature>
<evidence type="ECO:0000256" key="3">
    <source>
        <dbReference type="ARBA" id="ARBA00022737"/>
    </source>
</evidence>
<dbReference type="GO" id="GO:0005634">
    <property type="term" value="C:nucleus"/>
    <property type="evidence" value="ECO:0007669"/>
    <property type="project" value="UniProtKB-SubCell"/>
</dbReference>
<dbReference type="GO" id="GO:0000978">
    <property type="term" value="F:RNA polymerase II cis-regulatory region sequence-specific DNA binding"/>
    <property type="evidence" value="ECO:0007669"/>
    <property type="project" value="InterPro"/>
</dbReference>
<evidence type="ECO:0000256" key="2">
    <source>
        <dbReference type="ARBA" id="ARBA00022723"/>
    </source>
</evidence>
<name>A0AAN7H6B0_9PEZI</name>
<reference evidence="10" key="2">
    <citation type="submission" date="2023-05" db="EMBL/GenBank/DDBJ databases">
        <authorList>
            <consortium name="Lawrence Berkeley National Laboratory"/>
            <person name="Steindorff A."/>
            <person name="Hensen N."/>
            <person name="Bonometti L."/>
            <person name="Westerberg I."/>
            <person name="Brannstrom I.O."/>
            <person name="Guillou S."/>
            <person name="Cros-Aarteil S."/>
            <person name="Calhoun S."/>
            <person name="Haridas S."/>
            <person name="Kuo A."/>
            <person name="Mondo S."/>
            <person name="Pangilinan J."/>
            <person name="Riley R."/>
            <person name="Labutti K."/>
            <person name="Andreopoulos B."/>
            <person name="Lipzen A."/>
            <person name="Chen C."/>
            <person name="Yanf M."/>
            <person name="Daum C."/>
            <person name="Ng V."/>
            <person name="Clum A."/>
            <person name="Ohm R."/>
            <person name="Martin F."/>
            <person name="Silar P."/>
            <person name="Natvig D."/>
            <person name="Lalanne C."/>
            <person name="Gautier V."/>
            <person name="Ament-Velasquez S.L."/>
            <person name="Kruys A."/>
            <person name="Hutchinson M.I."/>
            <person name="Powell A.J."/>
            <person name="Barry K."/>
            <person name="Miller A.N."/>
            <person name="Grigoriev I.V."/>
            <person name="Debuchy R."/>
            <person name="Gladieux P."/>
            <person name="Thoren M.H."/>
            <person name="Johannesson H."/>
        </authorList>
    </citation>
    <scope>NUCLEOTIDE SEQUENCE</scope>
    <source>
        <strain evidence="10">CBS 990.96</strain>
    </source>
</reference>
<evidence type="ECO:0000256" key="7">
    <source>
        <dbReference type="PROSITE-ProRule" id="PRU00042"/>
    </source>
</evidence>
<feature type="compositionally biased region" description="Low complexity" evidence="8">
    <location>
        <begin position="80"/>
        <end position="141"/>
    </location>
</feature>